<dbReference type="AlphaFoldDB" id="A0A0F9FC06"/>
<protein>
    <submittedName>
        <fullName evidence="1">Uncharacterized protein</fullName>
    </submittedName>
</protein>
<dbReference type="EMBL" id="LAZR01021857">
    <property type="protein sequence ID" value="KKL83874.1"/>
    <property type="molecule type" value="Genomic_DNA"/>
</dbReference>
<gene>
    <name evidence="1" type="ORF">LCGC14_1970350</name>
</gene>
<organism evidence="1">
    <name type="scientific">marine sediment metagenome</name>
    <dbReference type="NCBI Taxonomy" id="412755"/>
    <lineage>
        <taxon>unclassified sequences</taxon>
        <taxon>metagenomes</taxon>
        <taxon>ecological metagenomes</taxon>
    </lineage>
</organism>
<reference evidence="1" key="1">
    <citation type="journal article" date="2015" name="Nature">
        <title>Complex archaea that bridge the gap between prokaryotes and eukaryotes.</title>
        <authorList>
            <person name="Spang A."/>
            <person name="Saw J.H."/>
            <person name="Jorgensen S.L."/>
            <person name="Zaremba-Niedzwiedzka K."/>
            <person name="Martijn J."/>
            <person name="Lind A.E."/>
            <person name="van Eijk R."/>
            <person name="Schleper C."/>
            <person name="Guy L."/>
            <person name="Ettema T.J."/>
        </authorList>
    </citation>
    <scope>NUCLEOTIDE SEQUENCE</scope>
</reference>
<name>A0A0F9FC06_9ZZZZ</name>
<accession>A0A0F9FC06</accession>
<comment type="caution">
    <text evidence="1">The sequence shown here is derived from an EMBL/GenBank/DDBJ whole genome shotgun (WGS) entry which is preliminary data.</text>
</comment>
<evidence type="ECO:0000313" key="1">
    <source>
        <dbReference type="EMBL" id="KKL83874.1"/>
    </source>
</evidence>
<sequence>MEAPFAIRIGADDTNCVLGAVESEPSGAGWAELMDMAEHIEWEGAHGG</sequence>
<proteinExistence type="predicted"/>